<evidence type="ECO:0000313" key="1">
    <source>
        <dbReference type="EMBL" id="KAF9529938.1"/>
    </source>
</evidence>
<evidence type="ECO:0000313" key="2">
    <source>
        <dbReference type="Proteomes" id="UP000807306"/>
    </source>
</evidence>
<dbReference type="Proteomes" id="UP000807306">
    <property type="component" value="Unassembled WGS sequence"/>
</dbReference>
<keyword evidence="2" id="KW-1185">Reference proteome</keyword>
<sequence>MPDDDNSSIDIAIANLKRAILSEPKDFELQETGTNDWEEKWSRRIQDVRDLPQLLRRRRNATLGINRLPDELYGDIITRIQPELETYEQLPTAPPLKSDNGWISATHVCHRWRSAASSEFNKSLWRRIRIPWQSKQASKVATTFLERSSPLLVEVVHEHSMHTSPHQLSRFDAFYSLLRDAPNRLGALHLRGSFDESHPATQLLGKSSYRNLTSFGFYNQTDDRDEDEDADAFLQEFAGRCPKLQRLAISPHSFPKPWPGISLTHLYIFDTFIPTKMEKWLQFLSGFSRALQILYLSNTGCTRDVRSLRNFQAPDIQTHLPSLLRLEIHDDIEYEAIIPFLCLHNVVLPNQLTIVWQYTKLFEEQFYLDEFQGLPGLLPHSNRLSKLEKIIWISRNRECFTLENDTIFDDVKNICEALPLIFGSCPNVKSMAAPSYNWEDWILDYGFPLAQYPSLQSFHLCWNPSVFALLATLEAGVCASTTTDVELSLQDIFQRHRLLGTVFVEYREIECHTVLPNLQSLVIYIGNVGIDHTIAHQYVFSQVLKNMGLEQLQLTESHEMVRHRQKSGKTFKLAFRKGGEENFETL</sequence>
<comment type="caution">
    <text evidence="1">The sequence shown here is derived from an EMBL/GenBank/DDBJ whole genome shotgun (WGS) entry which is preliminary data.</text>
</comment>
<organism evidence="1 2">
    <name type="scientific">Crepidotus variabilis</name>
    <dbReference type="NCBI Taxonomy" id="179855"/>
    <lineage>
        <taxon>Eukaryota</taxon>
        <taxon>Fungi</taxon>
        <taxon>Dikarya</taxon>
        <taxon>Basidiomycota</taxon>
        <taxon>Agaricomycotina</taxon>
        <taxon>Agaricomycetes</taxon>
        <taxon>Agaricomycetidae</taxon>
        <taxon>Agaricales</taxon>
        <taxon>Agaricineae</taxon>
        <taxon>Crepidotaceae</taxon>
        <taxon>Crepidotus</taxon>
    </lineage>
</organism>
<reference evidence="1" key="1">
    <citation type="submission" date="2020-11" db="EMBL/GenBank/DDBJ databases">
        <authorList>
            <consortium name="DOE Joint Genome Institute"/>
            <person name="Ahrendt S."/>
            <person name="Riley R."/>
            <person name="Andreopoulos W."/>
            <person name="Labutti K."/>
            <person name="Pangilinan J."/>
            <person name="Ruiz-Duenas F.J."/>
            <person name="Barrasa J.M."/>
            <person name="Sanchez-Garcia M."/>
            <person name="Camarero S."/>
            <person name="Miyauchi S."/>
            <person name="Serrano A."/>
            <person name="Linde D."/>
            <person name="Babiker R."/>
            <person name="Drula E."/>
            <person name="Ayuso-Fernandez I."/>
            <person name="Pacheco R."/>
            <person name="Padilla G."/>
            <person name="Ferreira P."/>
            <person name="Barriuso J."/>
            <person name="Kellner H."/>
            <person name="Castanera R."/>
            <person name="Alfaro M."/>
            <person name="Ramirez L."/>
            <person name="Pisabarro A.G."/>
            <person name="Kuo A."/>
            <person name="Tritt A."/>
            <person name="Lipzen A."/>
            <person name="He G."/>
            <person name="Yan M."/>
            <person name="Ng V."/>
            <person name="Cullen D."/>
            <person name="Martin F."/>
            <person name="Rosso M.-N."/>
            <person name="Henrissat B."/>
            <person name="Hibbett D."/>
            <person name="Martinez A.T."/>
            <person name="Grigoriev I.V."/>
        </authorList>
    </citation>
    <scope>NUCLEOTIDE SEQUENCE</scope>
    <source>
        <strain evidence="1">CBS 506.95</strain>
    </source>
</reference>
<gene>
    <name evidence="1" type="ORF">CPB83DRAFT_851851</name>
</gene>
<name>A0A9P6JRI5_9AGAR</name>
<proteinExistence type="predicted"/>
<dbReference type="Gene3D" id="1.20.1280.50">
    <property type="match status" value="1"/>
</dbReference>
<dbReference type="AlphaFoldDB" id="A0A9P6JRI5"/>
<dbReference type="EMBL" id="MU157843">
    <property type="protein sequence ID" value="KAF9529938.1"/>
    <property type="molecule type" value="Genomic_DNA"/>
</dbReference>
<protein>
    <recommendedName>
        <fullName evidence="3">F-box domain-containing protein</fullName>
    </recommendedName>
</protein>
<evidence type="ECO:0008006" key="3">
    <source>
        <dbReference type="Google" id="ProtNLM"/>
    </source>
</evidence>
<dbReference type="SUPFAM" id="SSF52047">
    <property type="entry name" value="RNI-like"/>
    <property type="match status" value="1"/>
</dbReference>
<accession>A0A9P6JRI5</accession>